<proteinExistence type="predicted"/>
<accession>A0A372ZNK3</accession>
<evidence type="ECO:0000313" key="1">
    <source>
        <dbReference type="EMBL" id="RGD57134.1"/>
    </source>
</evidence>
<gene>
    <name evidence="1" type="ORF">DR950_04395</name>
</gene>
<dbReference type="AlphaFoldDB" id="A0A372ZNK3"/>
<dbReference type="Proteomes" id="UP000263377">
    <property type="component" value="Unassembled WGS sequence"/>
</dbReference>
<evidence type="ECO:0000313" key="2">
    <source>
        <dbReference type="Proteomes" id="UP000263377"/>
    </source>
</evidence>
<sequence>MTADHRRPTGPADAIMRTYTEPEVASLLDELHERGRKFGLLWPGAATDHVGVDGRVSVRFGMAPASTVLNLLAILRHYERTEAPCDS</sequence>
<organism evidence="1 2">
    <name type="scientific">Kitasatospora xanthocidica</name>
    <dbReference type="NCBI Taxonomy" id="83382"/>
    <lineage>
        <taxon>Bacteria</taxon>
        <taxon>Bacillati</taxon>
        <taxon>Actinomycetota</taxon>
        <taxon>Actinomycetes</taxon>
        <taxon>Kitasatosporales</taxon>
        <taxon>Streptomycetaceae</taxon>
        <taxon>Kitasatospora</taxon>
    </lineage>
</organism>
<dbReference type="RefSeq" id="WP_117485911.1">
    <property type="nucleotide sequence ID" value="NZ_QVIG01000001.1"/>
</dbReference>
<keyword evidence="2" id="KW-1185">Reference proteome</keyword>
<reference evidence="1 2" key="1">
    <citation type="submission" date="2018-08" db="EMBL/GenBank/DDBJ databases">
        <title>Diversity &amp; Physiological Properties of Lignin-Decomposing Actinobacteria from Soil.</title>
        <authorList>
            <person name="Roh S.G."/>
            <person name="Kim S.B."/>
        </authorList>
    </citation>
    <scope>NUCLEOTIDE SEQUENCE [LARGE SCALE GENOMIC DNA]</scope>
    <source>
        <strain evidence="1 2">MMS17-GH009</strain>
    </source>
</reference>
<dbReference type="EMBL" id="QVIG01000001">
    <property type="protein sequence ID" value="RGD57134.1"/>
    <property type="molecule type" value="Genomic_DNA"/>
</dbReference>
<name>A0A372ZNK3_9ACTN</name>
<protein>
    <submittedName>
        <fullName evidence="1">Uncharacterized protein</fullName>
    </submittedName>
</protein>
<comment type="caution">
    <text evidence="1">The sequence shown here is derived from an EMBL/GenBank/DDBJ whole genome shotgun (WGS) entry which is preliminary data.</text>
</comment>